<dbReference type="RefSeq" id="WP_147400547.1">
    <property type="nucleotide sequence ID" value="NZ_QXMN01000128.1"/>
</dbReference>
<feature type="non-terminal residue" evidence="2">
    <location>
        <position position="1"/>
    </location>
</feature>
<accession>A0A9X8CYD4</accession>
<reference evidence="2 3" key="1">
    <citation type="submission" date="2018-09" db="EMBL/GenBank/DDBJ databases">
        <title>Acidovorax cavernicola nov. sp. isolated from Gruta de las Maravillas (Aracena, Spain).</title>
        <authorList>
            <person name="Jurado V."/>
            <person name="Gutierrez-Patricio S."/>
            <person name="Gonzalez-Pimentel J.L."/>
            <person name="Miller A.Z."/>
            <person name="Laiz L."/>
            <person name="Saiz-Jimenez C."/>
        </authorList>
    </citation>
    <scope>NUCLEOTIDE SEQUENCE [LARGE SCALE GENOMIC DNA]</scope>
    <source>
        <strain evidence="2 3">1011MAR4D40.2</strain>
    </source>
</reference>
<keyword evidence="3" id="KW-1185">Reference proteome</keyword>
<dbReference type="GO" id="GO:0016020">
    <property type="term" value="C:membrane"/>
    <property type="evidence" value="ECO:0007669"/>
    <property type="project" value="InterPro"/>
</dbReference>
<gene>
    <name evidence="2" type="ORF">D3H34_31545</name>
</gene>
<feature type="domain" description="Porin" evidence="1">
    <location>
        <begin position="17"/>
        <end position="195"/>
    </location>
</feature>
<dbReference type="OrthoDB" id="6975458at2"/>
<evidence type="ECO:0000313" key="3">
    <source>
        <dbReference type="Proteomes" id="UP000265619"/>
    </source>
</evidence>
<dbReference type="SUPFAM" id="SSF56935">
    <property type="entry name" value="Porins"/>
    <property type="match status" value="1"/>
</dbReference>
<evidence type="ECO:0000313" key="2">
    <source>
        <dbReference type="EMBL" id="RIX71816.1"/>
    </source>
</evidence>
<dbReference type="Gene3D" id="2.40.160.10">
    <property type="entry name" value="Porin"/>
    <property type="match status" value="1"/>
</dbReference>
<dbReference type="CDD" id="cd00342">
    <property type="entry name" value="gram_neg_porins"/>
    <property type="match status" value="1"/>
</dbReference>
<sequence>TNGGGESLLYRARATSHGSSNGGQGTNVRASNAINYFLPKSLGGVYGQFMYGFDEAEQGHAGRYIGARLGYKTGPWDLGLAYNTAAGGAAAPQKTPRDMKNFSLGGSYRLPFGSLSALYINDRIAMAAGDKKLTGFSLGLVVPAGPGDFRASYGRVKFDHASDRSAAQKLALGYVYNLSKRTALYTTLAFVDNDKDAKFVAGGDLSGVANRSASGLDFGLRHRF</sequence>
<dbReference type="AlphaFoldDB" id="A0A9X8CYD4"/>
<dbReference type="GO" id="GO:0015288">
    <property type="term" value="F:porin activity"/>
    <property type="evidence" value="ECO:0007669"/>
    <property type="project" value="InterPro"/>
</dbReference>
<protein>
    <submittedName>
        <fullName evidence="2">Porin</fullName>
    </submittedName>
</protein>
<comment type="caution">
    <text evidence="2">The sequence shown here is derived from an EMBL/GenBank/DDBJ whole genome shotgun (WGS) entry which is preliminary data.</text>
</comment>
<dbReference type="InterPro" id="IPR023614">
    <property type="entry name" value="Porin_dom_sf"/>
</dbReference>
<dbReference type="InterPro" id="IPR033900">
    <property type="entry name" value="Gram_neg_porin_domain"/>
</dbReference>
<proteinExistence type="predicted"/>
<name>A0A9X8CYD4_9BURK</name>
<dbReference type="Pfam" id="PF13609">
    <property type="entry name" value="Porin_4"/>
    <property type="match status" value="1"/>
</dbReference>
<dbReference type="EMBL" id="QXMN01000128">
    <property type="protein sequence ID" value="RIX71816.1"/>
    <property type="molecule type" value="Genomic_DNA"/>
</dbReference>
<evidence type="ECO:0000259" key="1">
    <source>
        <dbReference type="Pfam" id="PF13609"/>
    </source>
</evidence>
<dbReference type="Proteomes" id="UP000265619">
    <property type="component" value="Unassembled WGS sequence"/>
</dbReference>
<organism evidence="2 3">
    <name type="scientific">Acidovorax cavernicola</name>
    <dbReference type="NCBI Taxonomy" id="1675792"/>
    <lineage>
        <taxon>Bacteria</taxon>
        <taxon>Pseudomonadati</taxon>
        <taxon>Pseudomonadota</taxon>
        <taxon>Betaproteobacteria</taxon>
        <taxon>Burkholderiales</taxon>
        <taxon>Comamonadaceae</taxon>
        <taxon>Acidovorax</taxon>
    </lineage>
</organism>